<dbReference type="STRING" id="425400.LS65_09375"/>
<dbReference type="OrthoDB" id="5431130at2"/>
<dbReference type="RefSeq" id="WP_034363685.1">
    <property type="nucleotide sequence ID" value="NZ_CAJUDB010000001.1"/>
</dbReference>
<organism evidence="4 5">
    <name type="scientific">Helicobacter japonicus</name>
    <dbReference type="NCBI Taxonomy" id="425400"/>
    <lineage>
        <taxon>Bacteria</taxon>
        <taxon>Pseudomonadati</taxon>
        <taxon>Campylobacterota</taxon>
        <taxon>Epsilonproteobacteria</taxon>
        <taxon>Campylobacterales</taxon>
        <taxon>Helicobacteraceae</taxon>
        <taxon>Helicobacter</taxon>
    </lineage>
</organism>
<dbReference type="GeneID" id="82320625"/>
<evidence type="ECO:0000256" key="1">
    <source>
        <dbReference type="ARBA" id="ARBA00022729"/>
    </source>
</evidence>
<dbReference type="Proteomes" id="UP000029707">
    <property type="component" value="Unassembled WGS sequence"/>
</dbReference>
<gene>
    <name evidence="4" type="ORF">LS65_002500</name>
</gene>
<sequence length="252" mass="28652">MKNLLFILLMSVGLLHATSIKNPIEVGTGNAYRPFAFVNENNQIDGYDIDVLKILSKYDKSLVFKFNGVQWNAIFPGLDSAKYDILAYQITKTKEREEKYIFSNYPYFNDISGVIVRENQNITDFTQLDKQKIGVSVGSNYARDLENYLKSHPNLHIEIKYYKNPPALIADLGANRIQAIIGEPISSINIAKAQNINLKATDIILDKTPVYFVFNKKDVELKERVSKALKKAIDSKELQKLSIKYFGSDLSK</sequence>
<comment type="caution">
    <text evidence="4">The sequence shown here is derived from an EMBL/GenBank/DDBJ whole genome shotgun (WGS) entry which is preliminary data.</text>
</comment>
<proteinExistence type="predicted"/>
<feature type="signal peptide" evidence="2">
    <location>
        <begin position="1"/>
        <end position="17"/>
    </location>
</feature>
<evidence type="ECO:0000313" key="5">
    <source>
        <dbReference type="Proteomes" id="UP000029707"/>
    </source>
</evidence>
<feature type="chain" id="PRO_5020355507" evidence="2">
    <location>
        <begin position="18"/>
        <end position="252"/>
    </location>
</feature>
<dbReference type="EMBL" id="JRMQ02000002">
    <property type="protein sequence ID" value="TLE02813.1"/>
    <property type="molecule type" value="Genomic_DNA"/>
</dbReference>
<keyword evidence="5" id="KW-1185">Reference proteome</keyword>
<keyword evidence="1 2" id="KW-0732">Signal</keyword>
<dbReference type="PANTHER" id="PTHR35936">
    <property type="entry name" value="MEMBRANE-BOUND LYTIC MUREIN TRANSGLYCOSYLASE F"/>
    <property type="match status" value="1"/>
</dbReference>
<dbReference type="Gene3D" id="3.40.190.10">
    <property type="entry name" value="Periplasmic binding protein-like II"/>
    <property type="match status" value="2"/>
</dbReference>
<name>A0A4V6I477_9HELI</name>
<dbReference type="SUPFAM" id="SSF53850">
    <property type="entry name" value="Periplasmic binding protein-like II"/>
    <property type="match status" value="1"/>
</dbReference>
<reference evidence="4 5" key="1">
    <citation type="journal article" date="2014" name="Genome Announc.">
        <title>Draft genome sequences of eight enterohepatic helicobacter species isolated from both laboratory and wild rodents.</title>
        <authorList>
            <person name="Sheh A."/>
            <person name="Shen Z."/>
            <person name="Fox J.G."/>
        </authorList>
    </citation>
    <scope>NUCLEOTIDE SEQUENCE [LARGE SCALE GENOMIC DNA]</scope>
    <source>
        <strain evidence="4 5">MIT 01-6451</strain>
    </source>
</reference>
<protein>
    <submittedName>
        <fullName evidence="4">Transporter substrate-binding domain-containing protein</fullName>
    </submittedName>
</protein>
<dbReference type="AlphaFoldDB" id="A0A4V6I477"/>
<dbReference type="SMART" id="SM00062">
    <property type="entry name" value="PBPb"/>
    <property type="match status" value="1"/>
</dbReference>
<feature type="domain" description="Solute-binding protein family 3/N-terminal" evidence="3">
    <location>
        <begin position="23"/>
        <end position="249"/>
    </location>
</feature>
<evidence type="ECO:0000256" key="2">
    <source>
        <dbReference type="SAM" id="SignalP"/>
    </source>
</evidence>
<dbReference type="PANTHER" id="PTHR35936:SF19">
    <property type="entry name" value="AMINO-ACID-BINDING PROTEIN YXEM-RELATED"/>
    <property type="match status" value="1"/>
</dbReference>
<evidence type="ECO:0000313" key="4">
    <source>
        <dbReference type="EMBL" id="TLE02813.1"/>
    </source>
</evidence>
<dbReference type="Pfam" id="PF00497">
    <property type="entry name" value="SBP_bac_3"/>
    <property type="match status" value="1"/>
</dbReference>
<accession>A0A4V6I477</accession>
<dbReference type="InterPro" id="IPR001638">
    <property type="entry name" value="Solute-binding_3/MltF_N"/>
</dbReference>
<evidence type="ECO:0000259" key="3">
    <source>
        <dbReference type="SMART" id="SM00062"/>
    </source>
</evidence>